<reference evidence="1 2" key="1">
    <citation type="submission" date="2024-04" db="EMBL/GenBank/DDBJ databases">
        <authorList>
            <person name="Fracassetti M."/>
        </authorList>
    </citation>
    <scope>NUCLEOTIDE SEQUENCE [LARGE SCALE GENOMIC DNA]</scope>
</reference>
<gene>
    <name evidence="1" type="ORF">LTRI10_LOCUS28137</name>
</gene>
<dbReference type="AlphaFoldDB" id="A0AAV2EMC1"/>
<keyword evidence="2" id="KW-1185">Reference proteome</keyword>
<dbReference type="Proteomes" id="UP001497516">
    <property type="component" value="Chromosome 5"/>
</dbReference>
<dbReference type="EMBL" id="OZ034818">
    <property type="protein sequence ID" value="CAL1387136.1"/>
    <property type="molecule type" value="Genomic_DNA"/>
</dbReference>
<evidence type="ECO:0000313" key="2">
    <source>
        <dbReference type="Proteomes" id="UP001497516"/>
    </source>
</evidence>
<proteinExistence type="predicted"/>
<evidence type="ECO:0000313" key="1">
    <source>
        <dbReference type="EMBL" id="CAL1387136.1"/>
    </source>
</evidence>
<protein>
    <submittedName>
        <fullName evidence="1">Uncharacterized protein</fullName>
    </submittedName>
</protein>
<accession>A0AAV2EMC1</accession>
<name>A0AAV2EMC1_9ROSI</name>
<organism evidence="1 2">
    <name type="scientific">Linum trigynum</name>
    <dbReference type="NCBI Taxonomy" id="586398"/>
    <lineage>
        <taxon>Eukaryota</taxon>
        <taxon>Viridiplantae</taxon>
        <taxon>Streptophyta</taxon>
        <taxon>Embryophyta</taxon>
        <taxon>Tracheophyta</taxon>
        <taxon>Spermatophyta</taxon>
        <taxon>Magnoliopsida</taxon>
        <taxon>eudicotyledons</taxon>
        <taxon>Gunneridae</taxon>
        <taxon>Pentapetalae</taxon>
        <taxon>rosids</taxon>
        <taxon>fabids</taxon>
        <taxon>Malpighiales</taxon>
        <taxon>Linaceae</taxon>
        <taxon>Linum</taxon>
    </lineage>
</organism>
<sequence>MTGLQETESAEHIGQFLVGLWFIWEERNNQMWNKKKSKNSKFWGKQNNGFWSTLTINMQRLSTNPDKHLAGNRRKSQLQDQRGCNNFCRFRDGFGGGGSRSEWIFLFCGCEKVEDSMDSIIGRDSSYKIWMGSGIRGRVCLGRDRIRLPESRPADSNGRNVVNGGRR</sequence>